<dbReference type="EMBL" id="JAKKPZ010000010">
    <property type="protein sequence ID" value="KAI1716285.1"/>
    <property type="molecule type" value="Genomic_DNA"/>
</dbReference>
<keyword evidence="1" id="KW-0175">Coiled coil</keyword>
<feature type="compositionally biased region" description="Polar residues" evidence="2">
    <location>
        <begin position="474"/>
        <end position="494"/>
    </location>
</feature>
<proteinExistence type="predicted"/>
<evidence type="ECO:0000256" key="2">
    <source>
        <dbReference type="SAM" id="MobiDB-lite"/>
    </source>
</evidence>
<dbReference type="AlphaFoldDB" id="A0AAD4N4E0"/>
<accession>A0AAD4N4E0</accession>
<feature type="compositionally biased region" description="Polar residues" evidence="2">
    <location>
        <begin position="419"/>
        <end position="462"/>
    </location>
</feature>
<name>A0AAD4N4E0_9BILA</name>
<evidence type="ECO:0000313" key="3">
    <source>
        <dbReference type="EMBL" id="KAI1716285.1"/>
    </source>
</evidence>
<feature type="compositionally biased region" description="Low complexity" evidence="2">
    <location>
        <begin position="505"/>
        <end position="526"/>
    </location>
</feature>
<reference evidence="3" key="1">
    <citation type="submission" date="2022-01" db="EMBL/GenBank/DDBJ databases">
        <title>Genome Sequence Resource for Two Populations of Ditylenchus destructor, the Migratory Endoparasitic Phytonematode.</title>
        <authorList>
            <person name="Zhang H."/>
            <person name="Lin R."/>
            <person name="Xie B."/>
        </authorList>
    </citation>
    <scope>NUCLEOTIDE SEQUENCE</scope>
    <source>
        <strain evidence="3">BazhouSP</strain>
    </source>
</reference>
<dbReference type="PANTHER" id="PTHR34418:SF3">
    <property type="entry name" value="NUCLEAR PORE COMPLEX PROTEIN NUP214"/>
    <property type="match status" value="1"/>
</dbReference>
<evidence type="ECO:0000256" key="1">
    <source>
        <dbReference type="SAM" id="Coils"/>
    </source>
</evidence>
<feature type="region of interest" description="Disordered" evidence="2">
    <location>
        <begin position="396"/>
        <end position="462"/>
    </location>
</feature>
<feature type="region of interest" description="Disordered" evidence="2">
    <location>
        <begin position="734"/>
        <end position="763"/>
    </location>
</feature>
<keyword evidence="4" id="KW-1185">Reference proteome</keyword>
<dbReference type="PANTHER" id="PTHR34418">
    <property type="entry name" value="NUCLEAR PORE COMPLEX PROTEIN NUP214 ISOFORM X1"/>
    <property type="match status" value="1"/>
</dbReference>
<feature type="coiled-coil region" evidence="1">
    <location>
        <begin position="50"/>
        <end position="78"/>
    </location>
</feature>
<dbReference type="Proteomes" id="UP001201812">
    <property type="component" value="Unassembled WGS sequence"/>
</dbReference>
<dbReference type="GO" id="GO:0017056">
    <property type="term" value="F:structural constituent of nuclear pore"/>
    <property type="evidence" value="ECO:0007669"/>
    <property type="project" value="InterPro"/>
</dbReference>
<dbReference type="GO" id="GO:0006405">
    <property type="term" value="P:RNA export from nucleus"/>
    <property type="evidence" value="ECO:0007669"/>
    <property type="project" value="InterPro"/>
</dbReference>
<sequence length="777" mass="82218">MASQSNGFLTQAPLQQPSARQLFTESESKTQDLDVQENAFRESVAEYCRIRNSQAKKIDLLRELRRQAEQQVSSFNQDELDNFDDIIRDVHVSLDDAVFQLEKHQNTVMHNCEIVTKMKMICGEVKSNGLHGNDFDQRKKMEILREKYQKALEHFAQMNLLLEKITSLKDTEEANIKRATEFLDVAEQKNVNDTTQKISNAISKLSSKIVSLQRQMRDNKIVKNSQAKNINQAMPSNQPITQMRDLNRSVGGNTSIATTYTMCLEETDDLMASLRLTVQDSIDGEEPSKMQKNLLRLMNIRKEIPIRQVNQTNIFPIPTSTTAKSAPSVSSMSANDKEIVSKIKQSASPSSKPKLVSVSTQSPVEWMKQTKSKDKSVISQSASSAKASIFTPTVQQKGFPKTSTPISALGQPTKLDFGQQANQKQPTTPISKTEVTQQTTPLSSKISPATTQQPNPLNALTPVSNAQVPISAVPQTESTSTPVQVSQPLSTTGVGSPPVQQPVSTLTQPTIATTTSATTTSTIEPTMKPATPSASTFSFKPPTTIPATPPNTKTSAVADDGMEDDLGSTTAPAASKGVSFNFNSFSTGLGSSTPTNATKNAFGGFGGGFAKPTQQQVSANSWLFGGGSNSVAATNQTTPTKPSLFQNTAGFGSPSGTGFGSGPSFGSKSAFGGGPAFGGSAFVGGGSSFGGGPSALGGSAFGGGAPIASNPQSSNLATGFSAFANKSSAFGQLAQQAGSPSQQSVFGSPQGSGSLFGGASSPNQNIGTTNKSLVIFH</sequence>
<evidence type="ECO:0000313" key="4">
    <source>
        <dbReference type="Proteomes" id="UP001201812"/>
    </source>
</evidence>
<comment type="caution">
    <text evidence="3">The sequence shown here is derived from an EMBL/GenBank/DDBJ whole genome shotgun (WGS) entry which is preliminary data.</text>
</comment>
<protein>
    <submittedName>
        <fullName evidence="3">Nuclear pore complex protein</fullName>
    </submittedName>
</protein>
<organism evidence="3 4">
    <name type="scientific">Ditylenchus destructor</name>
    <dbReference type="NCBI Taxonomy" id="166010"/>
    <lineage>
        <taxon>Eukaryota</taxon>
        <taxon>Metazoa</taxon>
        <taxon>Ecdysozoa</taxon>
        <taxon>Nematoda</taxon>
        <taxon>Chromadorea</taxon>
        <taxon>Rhabditida</taxon>
        <taxon>Tylenchina</taxon>
        <taxon>Tylenchomorpha</taxon>
        <taxon>Sphaerularioidea</taxon>
        <taxon>Anguinidae</taxon>
        <taxon>Anguininae</taxon>
        <taxon>Ditylenchus</taxon>
    </lineage>
</organism>
<feature type="region of interest" description="Disordered" evidence="2">
    <location>
        <begin position="474"/>
        <end position="574"/>
    </location>
</feature>
<feature type="compositionally biased region" description="Polar residues" evidence="2">
    <location>
        <begin position="734"/>
        <end position="753"/>
    </location>
</feature>
<feature type="compositionally biased region" description="Polar residues" evidence="2">
    <location>
        <begin position="396"/>
        <end position="406"/>
    </location>
</feature>
<gene>
    <name evidence="3" type="ORF">DdX_07326</name>
</gene>
<dbReference type="InterPro" id="IPR044694">
    <property type="entry name" value="NUP214"/>
</dbReference>